<dbReference type="Proteomes" id="UP000275394">
    <property type="component" value="Unassembled WGS sequence"/>
</dbReference>
<sequence>MKKIENLHFVNLEGEKIAVNLGVWCNEIHQADYPKCSAYRSMTWGDQLQYHYTPDDNYSGPRLYAYPSPDMRYLFISHWLSNHTVLSIILDAEGNKVADIAPPERLSTGLGGRRGGTPNSRHYLDEPVQFRWSDDPTLMIIGYLACEKNQIVEYRRYHLDSGCFDEKVEKLISYD</sequence>
<name>A0A3N2DGT1_9GAMM</name>
<evidence type="ECO:0000313" key="1">
    <source>
        <dbReference type="EMBL" id="ROR99000.1"/>
    </source>
</evidence>
<protein>
    <submittedName>
        <fullName evidence="1">Uncharacterized protein</fullName>
    </submittedName>
</protein>
<gene>
    <name evidence="1" type="ORF">EDC56_3240</name>
</gene>
<comment type="caution">
    <text evidence="1">The sequence shown here is derived from an EMBL/GenBank/DDBJ whole genome shotgun (WGS) entry which is preliminary data.</text>
</comment>
<dbReference type="RefSeq" id="WP_123713565.1">
    <property type="nucleotide sequence ID" value="NZ_RKHR01000006.1"/>
</dbReference>
<keyword evidence="2" id="KW-1185">Reference proteome</keyword>
<accession>A0A3N2DGT1</accession>
<proteinExistence type="predicted"/>
<organism evidence="1 2">
    <name type="scientific">Sinobacterium caligoides</name>
    <dbReference type="NCBI Taxonomy" id="933926"/>
    <lineage>
        <taxon>Bacteria</taxon>
        <taxon>Pseudomonadati</taxon>
        <taxon>Pseudomonadota</taxon>
        <taxon>Gammaproteobacteria</taxon>
        <taxon>Cellvibrionales</taxon>
        <taxon>Spongiibacteraceae</taxon>
        <taxon>Sinobacterium</taxon>
    </lineage>
</organism>
<evidence type="ECO:0000313" key="2">
    <source>
        <dbReference type="Proteomes" id="UP000275394"/>
    </source>
</evidence>
<dbReference type="EMBL" id="RKHR01000006">
    <property type="protein sequence ID" value="ROR99000.1"/>
    <property type="molecule type" value="Genomic_DNA"/>
</dbReference>
<reference evidence="1 2" key="1">
    <citation type="submission" date="2018-11" db="EMBL/GenBank/DDBJ databases">
        <title>Genomic Encyclopedia of Type Strains, Phase IV (KMG-IV): sequencing the most valuable type-strain genomes for metagenomic binning, comparative biology and taxonomic classification.</title>
        <authorList>
            <person name="Goeker M."/>
        </authorList>
    </citation>
    <scope>NUCLEOTIDE SEQUENCE [LARGE SCALE GENOMIC DNA]</scope>
    <source>
        <strain evidence="1 2">DSM 100316</strain>
    </source>
</reference>
<dbReference type="AlphaFoldDB" id="A0A3N2DGT1"/>